<gene>
    <name evidence="2" type="ORF">EOE65_01740</name>
</gene>
<evidence type="ECO:0000313" key="2">
    <source>
        <dbReference type="EMBL" id="RVU32400.1"/>
    </source>
</evidence>
<dbReference type="Pfam" id="PF09831">
    <property type="entry name" value="DUF2058"/>
    <property type="match status" value="1"/>
</dbReference>
<dbReference type="AlphaFoldDB" id="A0A437QCX8"/>
<sequence>MSKSLQDQLLKAGLASKKQANKAKADKRKAKKKAAPQANDQAAQEQARIEKQQRDKALNQQRNEERAKKDLESQAKQIIETSLLSLPKDAEVRYNFVHDKQVKSIYVTADIQYKLSRSLLAIAILEERYVVIPNDAAEKVLERKPEWVILIQKEEKHSEDDDYYAQFEVPDDLMW</sequence>
<accession>A0A437QCX8</accession>
<evidence type="ECO:0000256" key="1">
    <source>
        <dbReference type="SAM" id="MobiDB-lite"/>
    </source>
</evidence>
<keyword evidence="3" id="KW-1185">Reference proteome</keyword>
<organism evidence="2 3">
    <name type="scientific">Neptunomonas marina</name>
    <dbReference type="NCBI Taxonomy" id="1815562"/>
    <lineage>
        <taxon>Bacteria</taxon>
        <taxon>Pseudomonadati</taxon>
        <taxon>Pseudomonadota</taxon>
        <taxon>Gammaproteobacteria</taxon>
        <taxon>Oceanospirillales</taxon>
        <taxon>Oceanospirillaceae</taxon>
        <taxon>Neptunomonas</taxon>
    </lineage>
</organism>
<proteinExistence type="predicted"/>
<feature type="compositionally biased region" description="Basic residues" evidence="1">
    <location>
        <begin position="19"/>
        <end position="34"/>
    </location>
</feature>
<name>A0A437QCX8_9GAMM</name>
<comment type="caution">
    <text evidence="2">The sequence shown here is derived from an EMBL/GenBank/DDBJ whole genome shotgun (WGS) entry which is preliminary data.</text>
</comment>
<feature type="compositionally biased region" description="Low complexity" evidence="1">
    <location>
        <begin position="35"/>
        <end position="46"/>
    </location>
</feature>
<evidence type="ECO:0000313" key="3">
    <source>
        <dbReference type="Proteomes" id="UP000282818"/>
    </source>
</evidence>
<feature type="region of interest" description="Disordered" evidence="1">
    <location>
        <begin position="1"/>
        <end position="73"/>
    </location>
</feature>
<dbReference type="EMBL" id="SACQ01000001">
    <property type="protein sequence ID" value="RVU32400.1"/>
    <property type="molecule type" value="Genomic_DNA"/>
</dbReference>
<reference evidence="2 3" key="1">
    <citation type="submission" date="2019-01" db="EMBL/GenBank/DDBJ databases">
        <authorList>
            <person name="Chen W.-M."/>
        </authorList>
    </citation>
    <scope>NUCLEOTIDE SEQUENCE [LARGE SCALE GENOMIC DNA]</scope>
    <source>
        <strain evidence="2 3">HPM-16</strain>
    </source>
</reference>
<dbReference type="Proteomes" id="UP000282818">
    <property type="component" value="Unassembled WGS sequence"/>
</dbReference>
<feature type="compositionally biased region" description="Basic and acidic residues" evidence="1">
    <location>
        <begin position="47"/>
        <end position="73"/>
    </location>
</feature>
<protein>
    <submittedName>
        <fullName evidence="2">DUF2058 domain-containing protein</fullName>
    </submittedName>
</protein>
<dbReference type="InterPro" id="IPR018636">
    <property type="entry name" value="DUF2058"/>
</dbReference>
<dbReference type="RefSeq" id="WP_127692569.1">
    <property type="nucleotide sequence ID" value="NZ_SACQ01000001.1"/>
</dbReference>